<evidence type="ECO:0000256" key="3">
    <source>
        <dbReference type="ARBA" id="ARBA00004240"/>
    </source>
</evidence>
<dbReference type="HOGENOM" id="CLU_002274_2_1_1"/>
<comment type="function">
    <text evidence="27">Independently of inflammasome activation, regulates the differentiation of T helper 2 (Th2) cells and has a role in Th2 cell-dependent asthma and tumor growth. During Th2 differentiation, required for optimal IRF4 binding to IL4 promoter and for IRF4-dependent IL4 transcription. Binds to the consensus DNA sequence 5'-GRRGGNRGAG-3'. May also participate in the transcription of IL5, IL13, GATA3, CCR3, CCR4 and MAF.</text>
</comment>
<dbReference type="InterPro" id="IPR041267">
    <property type="entry name" value="NLRP_HD2"/>
</dbReference>
<dbReference type="PANTHER" id="PTHR45690">
    <property type="entry name" value="NACHT, LRR AND PYD DOMAINS-CONTAINING PROTEIN 12"/>
    <property type="match status" value="1"/>
</dbReference>
<keyword evidence="23" id="KW-0395">Inflammatory response</keyword>
<feature type="compositionally biased region" description="Polar residues" evidence="29">
    <location>
        <begin position="90"/>
        <end position="101"/>
    </location>
</feature>
<dbReference type="GO" id="GO:0000139">
    <property type="term" value="C:Golgi membrane"/>
    <property type="evidence" value="ECO:0007669"/>
    <property type="project" value="UniProtKB-SubCell"/>
</dbReference>
<dbReference type="InterPro" id="IPR011029">
    <property type="entry name" value="DEATH-like_dom_sf"/>
</dbReference>
<dbReference type="PANTHER" id="PTHR45690:SF19">
    <property type="entry name" value="NACHT, LRR AND PYD DOMAINS-CONTAINING PROTEIN 3"/>
    <property type="match status" value="1"/>
</dbReference>
<dbReference type="GO" id="GO:0006954">
    <property type="term" value="P:inflammatory response"/>
    <property type="evidence" value="ECO:0007669"/>
    <property type="project" value="UniProtKB-KW"/>
</dbReference>
<accession>H2ZSP9</accession>
<evidence type="ECO:0000256" key="5">
    <source>
        <dbReference type="ARBA" id="ARBA00004394"/>
    </source>
</evidence>
<evidence type="ECO:0000256" key="13">
    <source>
        <dbReference type="ARBA" id="ARBA00022741"/>
    </source>
</evidence>
<dbReference type="InterPro" id="IPR027417">
    <property type="entry name" value="P-loop_NTPase"/>
</dbReference>
<evidence type="ECO:0000256" key="21">
    <source>
        <dbReference type="ARBA" id="ARBA00023159"/>
    </source>
</evidence>
<evidence type="ECO:0000256" key="1">
    <source>
        <dbReference type="ARBA" id="ARBA00004110"/>
    </source>
</evidence>
<dbReference type="Gene3D" id="3.40.50.300">
    <property type="entry name" value="P-loop containing nucleotide triphosphate hydrolases"/>
    <property type="match status" value="1"/>
</dbReference>
<keyword evidence="9" id="KW-1017">Isopeptide bond</keyword>
<dbReference type="Proteomes" id="UP000008672">
    <property type="component" value="Unassembled WGS sequence"/>
</dbReference>
<evidence type="ECO:0000256" key="19">
    <source>
        <dbReference type="ARBA" id="ARBA00023034"/>
    </source>
</evidence>
<dbReference type="InParanoid" id="H2ZSP9"/>
<evidence type="ECO:0000256" key="28">
    <source>
        <dbReference type="ARBA" id="ARBA00048778"/>
    </source>
</evidence>
<keyword evidence="8" id="KW-0963">Cytoplasm</keyword>
<dbReference type="GO" id="GO:0005634">
    <property type="term" value="C:nucleus"/>
    <property type="evidence" value="ECO:0007669"/>
    <property type="project" value="UniProtKB-SubCell"/>
</dbReference>
<dbReference type="EMBL" id="AFYH01256853">
    <property type="status" value="NOT_ANNOTATED_CDS"/>
    <property type="molecule type" value="Genomic_DNA"/>
</dbReference>
<keyword evidence="33" id="KW-1185">Reference proteome</keyword>
<evidence type="ECO:0000256" key="20">
    <source>
        <dbReference type="ARBA" id="ARBA00023128"/>
    </source>
</evidence>
<protein>
    <recommendedName>
        <fullName evidence="26">NACHT, LRR and PYD domains-containing protein 3</fullName>
    </recommendedName>
</protein>
<keyword evidence="13" id="KW-0547">Nucleotide-binding</keyword>
<dbReference type="SUPFAM" id="SSF52047">
    <property type="entry name" value="RNI-like"/>
    <property type="match status" value="1"/>
</dbReference>
<evidence type="ECO:0000256" key="15">
    <source>
        <dbReference type="ARBA" id="ARBA00022824"/>
    </source>
</evidence>
<organism evidence="32 33">
    <name type="scientific">Latimeria chalumnae</name>
    <name type="common">Coelacanth</name>
    <dbReference type="NCBI Taxonomy" id="7897"/>
    <lineage>
        <taxon>Eukaryota</taxon>
        <taxon>Metazoa</taxon>
        <taxon>Chordata</taxon>
        <taxon>Craniata</taxon>
        <taxon>Vertebrata</taxon>
        <taxon>Euteleostomi</taxon>
        <taxon>Coelacanthiformes</taxon>
        <taxon>Coelacanthidae</taxon>
        <taxon>Latimeria</taxon>
    </lineage>
</organism>
<keyword evidence="11" id="KW-0597">Phosphoprotein</keyword>
<dbReference type="Pfam" id="PF17779">
    <property type="entry name" value="WHD_NOD2"/>
    <property type="match status" value="1"/>
</dbReference>
<dbReference type="Pfam" id="PF17776">
    <property type="entry name" value="NLRC4_HD2"/>
    <property type="match status" value="1"/>
</dbReference>
<keyword evidence="19" id="KW-0333">Golgi apparatus</keyword>
<evidence type="ECO:0000256" key="17">
    <source>
        <dbReference type="ARBA" id="ARBA00022843"/>
    </source>
</evidence>
<dbReference type="GO" id="GO:0005739">
    <property type="term" value="C:mitochondrion"/>
    <property type="evidence" value="ECO:0007669"/>
    <property type="project" value="UniProtKB-SubCell"/>
</dbReference>
<feature type="domain" description="NACHT" evidence="31">
    <location>
        <begin position="203"/>
        <end position="408"/>
    </location>
</feature>
<dbReference type="SUPFAM" id="SSF47986">
    <property type="entry name" value="DEATH domain"/>
    <property type="match status" value="1"/>
</dbReference>
<evidence type="ECO:0000313" key="33">
    <source>
        <dbReference type="Proteomes" id="UP000008672"/>
    </source>
</evidence>
<evidence type="ECO:0000256" key="25">
    <source>
        <dbReference type="ARBA" id="ARBA00023233"/>
    </source>
</evidence>
<dbReference type="InterPro" id="IPR004020">
    <property type="entry name" value="DAPIN"/>
</dbReference>
<evidence type="ECO:0000313" key="32">
    <source>
        <dbReference type="Ensembl" id="ENSLACP00000000420.1"/>
    </source>
</evidence>
<evidence type="ECO:0000256" key="24">
    <source>
        <dbReference type="ARBA" id="ARBA00023212"/>
    </source>
</evidence>
<keyword evidence="20" id="KW-0496">Mitochondrion</keyword>
<dbReference type="EMBL" id="AFYH01256852">
    <property type="status" value="NOT_ANNOTATED_CDS"/>
    <property type="molecule type" value="Genomic_DNA"/>
</dbReference>
<dbReference type="SUPFAM" id="SSF52540">
    <property type="entry name" value="P-loop containing nucleoside triphosphate hydrolases"/>
    <property type="match status" value="1"/>
</dbReference>
<dbReference type="Gene3D" id="1.10.533.10">
    <property type="entry name" value="Death Domain, Fas"/>
    <property type="match status" value="1"/>
</dbReference>
<evidence type="ECO:0000256" key="27">
    <source>
        <dbReference type="ARBA" id="ARBA00045987"/>
    </source>
</evidence>
<feature type="region of interest" description="Disordered" evidence="29">
    <location>
        <begin position="84"/>
        <end position="105"/>
    </location>
</feature>
<proteinExistence type="inferred from homology"/>
<evidence type="ECO:0000256" key="6">
    <source>
        <dbReference type="ARBA" id="ARBA00004613"/>
    </source>
</evidence>
<dbReference type="Gene3D" id="3.80.10.10">
    <property type="entry name" value="Ribonuclease Inhibitor"/>
    <property type="match status" value="3"/>
</dbReference>
<evidence type="ECO:0000256" key="26">
    <source>
        <dbReference type="ARBA" id="ARBA00040040"/>
    </source>
</evidence>
<dbReference type="SMART" id="SM00368">
    <property type="entry name" value="LRR_RI"/>
    <property type="match status" value="9"/>
</dbReference>
<evidence type="ECO:0000256" key="9">
    <source>
        <dbReference type="ARBA" id="ARBA00022499"/>
    </source>
</evidence>
<evidence type="ECO:0000256" key="14">
    <source>
        <dbReference type="ARBA" id="ARBA00022801"/>
    </source>
</evidence>
<evidence type="ECO:0000256" key="2">
    <source>
        <dbReference type="ARBA" id="ARBA00004173"/>
    </source>
</evidence>
<comment type="similarity">
    <text evidence="7">Belongs to the NLRP family.</text>
</comment>
<dbReference type="InterPro" id="IPR032675">
    <property type="entry name" value="LRR_dom_sf"/>
</dbReference>
<evidence type="ECO:0000256" key="11">
    <source>
        <dbReference type="ARBA" id="ARBA00022553"/>
    </source>
</evidence>
<dbReference type="InterPro" id="IPR007111">
    <property type="entry name" value="NACHT_NTPase"/>
</dbReference>
<evidence type="ECO:0000256" key="22">
    <source>
        <dbReference type="ARBA" id="ARBA00023163"/>
    </source>
</evidence>
<dbReference type="GO" id="GO:0061702">
    <property type="term" value="C:canonical inflammasome complex"/>
    <property type="evidence" value="ECO:0007669"/>
    <property type="project" value="UniProtKB-SubCell"/>
</dbReference>
<sequence>YLGNASLANVRYSTNLEQLSDYEFKKFKMKLPDVATKHGKKTIPKGKMDSIDACDMTTLMISYYPKGSALEITKEILESINNTELEEHPQTNPHSPVSPKSLTGEPRNMVKCGLFTKTWDVKCTQQYKEEVKQKHQRFKHYNDLHGEWRYINDCYIRLLMTKKNLQRKDKENFIESVGDQHIEYCITPEQLFKADKKKEETPKTVVLQGAAGIGKSFTIRKIMVDWASDKIFKGAFDFVFYLNCKEISGLANKITVADLILSNSQSLKPIIKEVLNLPEKILIIVESFDELKFSLGTNNEDTDDSEWKEQPLEIAVSKLLKRKVLPKTSILITTRPGAVDKLPQELVIDRYAEIVGFSGEGREKYFRKFFNNEHQAATALTIFRRNDIMFTMCFVPTVCWIVCTVLKQFMENGGDLLKDSKTATHVLASYVNIIQTHHIRSKEDEDVDLCKKLGALALHGVKKQKILFDQKDLERFSFRISEVPSCFLNKMVLEMDENVGTVYSFAHLRLQEFFAAFYCVEYEINELQTILQDFLHERKPYLNSTITFIFGFANTETAKKTNCHSSSQLRSTLLEWNKEAFINQKDYNLLQMLHCLYEANEDTLTKSTMQDLTDIDLSTAFLQEINCIAVNYCVLNCHKLEKLNLSKCKLGSKEIKVLLSAFKKSLILQRPNRAQALLKHLVHKLVKYQSNNELVSKLDNRNSMNKMFLLLLSEGSGDPNEILKNVRLLKCGLTAGCCTDLSTILSKSPSLTELDLRENSLGDSGMKLLSAGLMTPKCKVQTLELAGCDLTADCCGDLFSILSTSPNLTELDLNYNHLGDLAVKLLSAVLKDTGCKLQRMRLGECGLTAACCADLSSVLSTNPILIELELKNNKLGDSGVNLLSIGMKDPTCKLQKLGLGQCDLTTGCCGDLSSVLSSSSNLRELDLRNNNLGNSGVKLLSAALRDPNCKLQKLVLQQCDLTASCCEDLSTILSINSSLAELDLKKNNLGDLGEKLL</sequence>
<dbReference type="FunCoup" id="H2ZSP9">
    <property type="interactions" value="1344"/>
</dbReference>
<dbReference type="Pfam" id="PF02758">
    <property type="entry name" value="PYRIN"/>
    <property type="match status" value="1"/>
</dbReference>
<comment type="subcellular location">
    <subcellularLocation>
        <location evidence="4">Cytoplasm</location>
        <location evidence="4">Cytoskeleton</location>
        <location evidence="4">Microtubule organizing center</location>
    </subcellularLocation>
    <subcellularLocation>
        <location evidence="3">Endoplasmic reticulum</location>
    </subcellularLocation>
    <subcellularLocation>
        <location evidence="5">Golgi apparatus membrane</location>
    </subcellularLocation>
    <subcellularLocation>
        <location evidence="1">Inflammasome</location>
    </subcellularLocation>
    <subcellularLocation>
        <location evidence="2">Mitochondrion</location>
    </subcellularLocation>
    <subcellularLocation>
        <location evidence="6">Secreted</location>
    </subcellularLocation>
</comment>
<evidence type="ECO:0000256" key="18">
    <source>
        <dbReference type="ARBA" id="ARBA00023015"/>
    </source>
</evidence>
<reference evidence="33" key="1">
    <citation type="submission" date="2011-08" db="EMBL/GenBank/DDBJ databases">
        <title>The draft genome of Latimeria chalumnae.</title>
        <authorList>
            <person name="Di Palma F."/>
            <person name="Alfoldi J."/>
            <person name="Johnson J."/>
            <person name="Berlin A."/>
            <person name="Gnerre S."/>
            <person name="Jaffe D."/>
            <person name="MacCallum I."/>
            <person name="Young S."/>
            <person name="Walker B.J."/>
            <person name="Lander E."/>
            <person name="Lindblad-Toh K."/>
        </authorList>
    </citation>
    <scope>NUCLEOTIDE SEQUENCE [LARGE SCALE GENOMIC DNA]</scope>
    <source>
        <strain evidence="33">Wild caught</strain>
    </source>
</reference>
<reference evidence="32" key="2">
    <citation type="submission" date="2025-08" db="UniProtKB">
        <authorList>
            <consortium name="Ensembl"/>
        </authorList>
    </citation>
    <scope>IDENTIFICATION</scope>
</reference>
<evidence type="ECO:0000259" key="31">
    <source>
        <dbReference type="PROSITE" id="PS50837"/>
    </source>
</evidence>
<keyword evidence="15" id="KW-0256">Endoplasmic reticulum</keyword>
<keyword evidence="10" id="KW-0964">Secreted</keyword>
<dbReference type="PROSITE" id="PS50824">
    <property type="entry name" value="DAPIN"/>
    <property type="match status" value="1"/>
</dbReference>
<dbReference type="SMART" id="SM01289">
    <property type="entry name" value="PYRIN"/>
    <property type="match status" value="1"/>
</dbReference>
<evidence type="ECO:0000256" key="29">
    <source>
        <dbReference type="SAM" id="MobiDB-lite"/>
    </source>
</evidence>
<dbReference type="AlphaFoldDB" id="H2ZSP9"/>
<dbReference type="Pfam" id="PF13516">
    <property type="entry name" value="LRR_6"/>
    <property type="match status" value="5"/>
</dbReference>
<keyword evidence="25" id="KW-1271">Inflammasome</keyword>
<evidence type="ECO:0000256" key="12">
    <source>
        <dbReference type="ARBA" id="ARBA00022737"/>
    </source>
</evidence>
<comment type="catalytic activity">
    <reaction evidence="28">
        <text>ATP + H2O = ADP + phosphate + H(+)</text>
        <dbReference type="Rhea" id="RHEA:13065"/>
        <dbReference type="ChEBI" id="CHEBI:15377"/>
        <dbReference type="ChEBI" id="CHEBI:15378"/>
        <dbReference type="ChEBI" id="CHEBI:30616"/>
        <dbReference type="ChEBI" id="CHEBI:43474"/>
        <dbReference type="ChEBI" id="CHEBI:456216"/>
    </reaction>
    <physiologicalReaction direction="left-to-right" evidence="28">
        <dbReference type="Rhea" id="RHEA:13066"/>
    </physiologicalReaction>
</comment>
<dbReference type="InterPro" id="IPR050637">
    <property type="entry name" value="NLRP_innate_immun_reg"/>
</dbReference>
<dbReference type="PROSITE" id="PS50837">
    <property type="entry name" value="NACHT"/>
    <property type="match status" value="1"/>
</dbReference>
<feature type="domain" description="Pyrin" evidence="30">
    <location>
        <begin position="2"/>
        <end position="95"/>
    </location>
</feature>
<keyword evidence="16" id="KW-0067">ATP-binding</keyword>
<evidence type="ECO:0000259" key="30">
    <source>
        <dbReference type="PROSITE" id="PS50824"/>
    </source>
</evidence>
<dbReference type="InterPro" id="IPR041075">
    <property type="entry name" value="NOD1/2_WH"/>
</dbReference>
<keyword evidence="14" id="KW-0378">Hydrolase</keyword>
<dbReference type="Ensembl" id="ENSLACT00000000422.1">
    <property type="protein sequence ID" value="ENSLACP00000000420.1"/>
    <property type="gene ID" value="ENSLACG00000000376.1"/>
</dbReference>
<dbReference type="GO" id="GO:0045087">
    <property type="term" value="P:innate immune response"/>
    <property type="evidence" value="ECO:0007669"/>
    <property type="project" value="UniProtKB-KW"/>
</dbReference>
<keyword evidence="17" id="KW-0832">Ubl conjugation</keyword>
<dbReference type="Pfam" id="PF05729">
    <property type="entry name" value="NACHT"/>
    <property type="match status" value="1"/>
</dbReference>
<name>H2ZSP9_LATCH</name>
<dbReference type="EMBL" id="AFYH01256854">
    <property type="status" value="NOT_ANNOTATED_CDS"/>
    <property type="molecule type" value="Genomic_DNA"/>
</dbReference>
<dbReference type="GO" id="GO:0005524">
    <property type="term" value="F:ATP binding"/>
    <property type="evidence" value="ECO:0007669"/>
    <property type="project" value="UniProtKB-KW"/>
</dbReference>
<dbReference type="eggNOG" id="ENOG502QS9E">
    <property type="taxonomic scope" value="Eukaryota"/>
</dbReference>
<dbReference type="STRING" id="7897.ENSLACP00000000420"/>
<evidence type="ECO:0000256" key="10">
    <source>
        <dbReference type="ARBA" id="ARBA00022525"/>
    </source>
</evidence>
<dbReference type="GeneTree" id="ENSGT00940000160873"/>
<reference evidence="32" key="3">
    <citation type="submission" date="2025-09" db="UniProtKB">
        <authorList>
            <consortium name="Ensembl"/>
        </authorList>
    </citation>
    <scope>IDENTIFICATION</scope>
</reference>
<dbReference type="OMA" id="VNSCLGE"/>
<dbReference type="InterPro" id="IPR001611">
    <property type="entry name" value="Leu-rich_rpt"/>
</dbReference>
<evidence type="ECO:0000256" key="16">
    <source>
        <dbReference type="ARBA" id="ARBA00022840"/>
    </source>
</evidence>
<dbReference type="CDD" id="cd00116">
    <property type="entry name" value="LRR_RI"/>
    <property type="match status" value="1"/>
</dbReference>
<evidence type="ECO:0000256" key="23">
    <source>
        <dbReference type="ARBA" id="ARBA00023198"/>
    </source>
</evidence>
<evidence type="ECO:0000256" key="4">
    <source>
        <dbReference type="ARBA" id="ARBA00004267"/>
    </source>
</evidence>
<keyword evidence="12" id="KW-0677">Repeat</keyword>
<dbReference type="EMBL" id="AFYH01256851">
    <property type="status" value="NOT_ANNOTATED_CDS"/>
    <property type="molecule type" value="Genomic_DNA"/>
</dbReference>
<evidence type="ECO:0000256" key="8">
    <source>
        <dbReference type="ARBA" id="ARBA00022490"/>
    </source>
</evidence>
<keyword evidence="24" id="KW-0206">Cytoskeleton</keyword>
<keyword evidence="21" id="KW-0010">Activator</keyword>
<dbReference type="GO" id="GO:0005815">
    <property type="term" value="C:microtubule organizing center"/>
    <property type="evidence" value="ECO:0007669"/>
    <property type="project" value="UniProtKB-SubCell"/>
</dbReference>
<evidence type="ECO:0000256" key="7">
    <source>
        <dbReference type="ARBA" id="ARBA00008665"/>
    </source>
</evidence>
<keyword evidence="22" id="KW-0804">Transcription</keyword>
<keyword evidence="18" id="KW-0805">Transcription regulation</keyword>